<feature type="compositionally biased region" description="Acidic residues" evidence="1">
    <location>
        <begin position="997"/>
        <end position="1014"/>
    </location>
</feature>
<reference evidence="3" key="2">
    <citation type="submission" date="2015-01" db="EMBL/GenBank/DDBJ databases">
        <title>Evolutionary Origins and Diversification of the Mycorrhizal Mutualists.</title>
        <authorList>
            <consortium name="DOE Joint Genome Institute"/>
            <consortium name="Mycorrhizal Genomics Consortium"/>
            <person name="Kohler A."/>
            <person name="Kuo A."/>
            <person name="Nagy L.G."/>
            <person name="Floudas D."/>
            <person name="Copeland A."/>
            <person name="Barry K.W."/>
            <person name="Cichocki N."/>
            <person name="Veneault-Fourrey C."/>
            <person name="LaButti K."/>
            <person name="Lindquist E.A."/>
            <person name="Lipzen A."/>
            <person name="Lundell T."/>
            <person name="Morin E."/>
            <person name="Murat C."/>
            <person name="Riley R."/>
            <person name="Ohm R."/>
            <person name="Sun H."/>
            <person name="Tunlid A."/>
            <person name="Henrissat B."/>
            <person name="Grigoriev I.V."/>
            <person name="Hibbett D.S."/>
            <person name="Martin F."/>
        </authorList>
    </citation>
    <scope>NUCLEOTIDE SEQUENCE [LARGE SCALE GENOMIC DNA]</scope>
    <source>
        <strain evidence="3">Foug A</strain>
    </source>
</reference>
<accession>A0A0C3DJL0</accession>
<dbReference type="OrthoDB" id="2436145at2759"/>
<proteinExistence type="predicted"/>
<evidence type="ECO:0000313" key="3">
    <source>
        <dbReference type="Proteomes" id="UP000053989"/>
    </source>
</evidence>
<name>A0A0C3DJL0_9AGAM</name>
<dbReference type="Proteomes" id="UP000053989">
    <property type="component" value="Unassembled WGS sequence"/>
</dbReference>
<keyword evidence="3" id="KW-1185">Reference proteome</keyword>
<sequence>MLYLFVPRVFREVIQNAHCDSSDEPEIVNIICMGTIKESDGSIIEHDTSSPNTSSLDNIIAKRTYSDVDMDSDSEGSHPSTVHVHKCTKAARKKVLEEDKYCTDVHPSQVRCQACDRIIKLHSNKKREYCDTDWKKHKARCPQITGELNRRVCVRPATNDAGAPTQRTKLTHFFSRTDKSKPDTVTLSENHLQSTRSSRTTYNIVTTKATPSIRKFFVSAGQSNMVDCLSASTAVPPTESEINTCIPEMSKTPPMTCRCIQGKLVEEYILTTQTRSLGGISMDLRGQVKRDLFPYKPFTGMKEQMYGAAYLEVYRVKAAQDLQSMNDLVPEDKWTEDEKRIFDQTLRGFARWEVDTGQRVVRATRCEGTTCNDDGICNPCKEILGDEAFKKAIYRKGALAKLPPELQHDKQVARAKYTPHHLTGADARALNDKLKDAVIFDVYTQLERGEDGTSCFLALYKAAREGKLAQHQTFLDLCSVFKDRIRRFSDQNDPNLKYGVRYPQNYINFMILLRGHGGNSARQYGIFQSQLGGPSMRSLRTLVANSEDALKNPELIYENVARVKRLVDSLGYSGPVAAAADCTKVRTRLTFSSDFGNHILGSVLPLHECTVNDADDITSIITHIMSAKAMASQVRAILLKTQQPPLCYEYPCYGISIRAPVFTATGPLIAITDPSHARKTSRNQPQHGTHTASLGMGFVVNRSLVDLCNTTIGSGLVKRDVENVDKQDDGAACRLYTHQALYAITDEIGGGRGIRPGFEGLFVWLFVFGNMFDAWLTRCMKPSDRILNVLRARFWLSLWHDHIVHLADQYPDLYSLACSFISSQSFHIFNRLCDSMILLVLAYAKFYPNCPFCPWLFGTEFIEHFFGLARMLLPDFTYAELVKTTQNVMVCQRLLLMDNFCEKREKASAAGYVMEYDPSPLTPDETRYARVSITLQDLNLLVELSFREASQICKQILHLRVPNLDDRQIRLMAVGAPQTGKKHHQVLQDFDGSGSEPDNDMQDSQDSSISDDDNNNNANLPLATPESAASDVIVYSALCDDYEAGIQESLSHQLPQSIVNTNVNLPPLPSASCSETFRSIILSDEGKVSIDLMLLAREQWQSHTAVHSERTHGIDPKFSLGRALNSVDPNSRMTHHEASHRVHVTQQSLGAQEESRKIRELRWQTFSKGLKDALKAHGMSTHSLNISVIYPLVLGSFVIARTPRRHFIGEVLDMYKKGSNSRHNSIVSTSSDSELSYISLRVHLPLVDNETDLSDEDLTESEQVTEVVPLFSRYRPGTRYELHTHLPAGQVLYHLGRKPFLANSAGNSRMLQLENESAKHWYAFSRPAVQKRLPTIRIPGGKMSCK</sequence>
<dbReference type="STRING" id="1036808.A0A0C3DJL0"/>
<gene>
    <name evidence="2" type="ORF">SCLCIDRAFT_29565</name>
</gene>
<feature type="region of interest" description="Disordered" evidence="1">
    <location>
        <begin position="975"/>
        <end position="1023"/>
    </location>
</feature>
<dbReference type="EMBL" id="KN822115">
    <property type="protein sequence ID" value="KIM56524.1"/>
    <property type="molecule type" value="Genomic_DNA"/>
</dbReference>
<reference evidence="2 3" key="1">
    <citation type="submission" date="2014-04" db="EMBL/GenBank/DDBJ databases">
        <authorList>
            <consortium name="DOE Joint Genome Institute"/>
            <person name="Kuo A."/>
            <person name="Kohler A."/>
            <person name="Nagy L.G."/>
            <person name="Floudas D."/>
            <person name="Copeland A."/>
            <person name="Barry K.W."/>
            <person name="Cichocki N."/>
            <person name="Veneault-Fourrey C."/>
            <person name="LaButti K."/>
            <person name="Lindquist E.A."/>
            <person name="Lipzen A."/>
            <person name="Lundell T."/>
            <person name="Morin E."/>
            <person name="Murat C."/>
            <person name="Sun H."/>
            <person name="Tunlid A."/>
            <person name="Henrissat B."/>
            <person name="Grigoriev I.V."/>
            <person name="Hibbett D.S."/>
            <person name="Martin F."/>
            <person name="Nordberg H.P."/>
            <person name="Cantor M.N."/>
            <person name="Hua S.X."/>
        </authorList>
    </citation>
    <scope>NUCLEOTIDE SEQUENCE [LARGE SCALE GENOMIC DNA]</scope>
    <source>
        <strain evidence="2 3">Foug A</strain>
    </source>
</reference>
<protein>
    <submittedName>
        <fullName evidence="2">Uncharacterized protein</fullName>
    </submittedName>
</protein>
<organism evidence="2 3">
    <name type="scientific">Scleroderma citrinum Foug A</name>
    <dbReference type="NCBI Taxonomy" id="1036808"/>
    <lineage>
        <taxon>Eukaryota</taxon>
        <taxon>Fungi</taxon>
        <taxon>Dikarya</taxon>
        <taxon>Basidiomycota</taxon>
        <taxon>Agaricomycotina</taxon>
        <taxon>Agaricomycetes</taxon>
        <taxon>Agaricomycetidae</taxon>
        <taxon>Boletales</taxon>
        <taxon>Sclerodermatineae</taxon>
        <taxon>Sclerodermataceae</taxon>
        <taxon>Scleroderma</taxon>
    </lineage>
</organism>
<evidence type="ECO:0000313" key="2">
    <source>
        <dbReference type="EMBL" id="KIM56524.1"/>
    </source>
</evidence>
<evidence type="ECO:0000256" key="1">
    <source>
        <dbReference type="SAM" id="MobiDB-lite"/>
    </source>
</evidence>
<dbReference type="InParanoid" id="A0A0C3DJL0"/>
<dbReference type="HOGENOM" id="CLU_003111_0_0_1"/>